<evidence type="ECO:0000256" key="2">
    <source>
        <dbReference type="ARBA" id="ARBA00022763"/>
    </source>
</evidence>
<evidence type="ECO:0000259" key="10">
    <source>
        <dbReference type="Pfam" id="PF21928"/>
    </source>
</evidence>
<dbReference type="Gene3D" id="1.10.472.10">
    <property type="entry name" value="Cyclin-like"/>
    <property type="match status" value="1"/>
</dbReference>
<evidence type="ECO:0000256" key="5">
    <source>
        <dbReference type="ARBA" id="ARBA00023242"/>
    </source>
</evidence>
<dbReference type="PANTHER" id="PTHR32235">
    <property type="entry name" value="NON-HOMOLOGOUS END-JOINING FACTOR 1"/>
    <property type="match status" value="1"/>
</dbReference>
<reference evidence="11" key="1">
    <citation type="submission" date="2018-09" db="EMBL/GenBank/DDBJ databases">
        <title>Common duck and Muscovy duck high density SNP chip.</title>
        <authorList>
            <person name="Vignal A."/>
            <person name="Thebault N."/>
            <person name="Warren W.C."/>
        </authorList>
    </citation>
    <scope>NUCLEOTIDE SEQUENCE [LARGE SCALE GENOMIC DNA]</scope>
</reference>
<dbReference type="Pfam" id="PF09302">
    <property type="entry name" value="XLF"/>
    <property type="match status" value="1"/>
</dbReference>
<evidence type="ECO:0000256" key="1">
    <source>
        <dbReference type="ARBA" id="ARBA00004123"/>
    </source>
</evidence>
<name>A0A8C3BJW9_CAIMO</name>
<keyword evidence="2" id="KW-0227">DNA damage</keyword>
<dbReference type="AlphaFoldDB" id="A0A8C3BJW9"/>
<dbReference type="Proteomes" id="UP000694556">
    <property type="component" value="Chromosome 7"/>
</dbReference>
<proteinExistence type="inferred from homology"/>
<evidence type="ECO:0000259" key="9">
    <source>
        <dbReference type="Pfam" id="PF09302"/>
    </source>
</evidence>
<dbReference type="PANTHER" id="PTHR32235:SF1">
    <property type="entry name" value="NON-HOMOLOGOUS END-JOINING FACTOR 1"/>
    <property type="match status" value="1"/>
</dbReference>
<keyword evidence="12" id="KW-1185">Reference proteome</keyword>
<evidence type="ECO:0000256" key="7">
    <source>
        <dbReference type="ARBA" id="ARBA00044529"/>
    </source>
</evidence>
<dbReference type="CDD" id="cd20557">
    <property type="entry name" value="CYCLIN_ScPCL1-like"/>
    <property type="match status" value="1"/>
</dbReference>
<reference evidence="11" key="2">
    <citation type="submission" date="2025-08" db="UniProtKB">
        <authorList>
            <consortium name="Ensembl"/>
        </authorList>
    </citation>
    <scope>IDENTIFICATION</scope>
</reference>
<dbReference type="InterPro" id="IPR015381">
    <property type="entry name" value="XLF-like_N"/>
</dbReference>
<dbReference type="Gene3D" id="2.170.210.10">
    <property type="entry name" value="DNA double-strand break repair and VJ recombination XRCC4, N-terminal"/>
    <property type="match status" value="1"/>
</dbReference>
<evidence type="ECO:0000256" key="3">
    <source>
        <dbReference type="ARBA" id="ARBA00023125"/>
    </source>
</evidence>
<dbReference type="GO" id="GO:0032807">
    <property type="term" value="C:DNA ligase IV complex"/>
    <property type="evidence" value="ECO:0007669"/>
    <property type="project" value="TreeGrafter"/>
</dbReference>
<feature type="compositionally biased region" description="Pro residues" evidence="8">
    <location>
        <begin position="525"/>
        <end position="536"/>
    </location>
</feature>
<dbReference type="GO" id="GO:0019901">
    <property type="term" value="F:protein kinase binding"/>
    <property type="evidence" value="ECO:0007669"/>
    <property type="project" value="InterPro"/>
</dbReference>
<evidence type="ECO:0000256" key="8">
    <source>
        <dbReference type="SAM" id="MobiDB-lite"/>
    </source>
</evidence>
<dbReference type="Pfam" id="PF08613">
    <property type="entry name" value="Cyclin"/>
    <property type="match status" value="1"/>
</dbReference>
<keyword evidence="5" id="KW-0539">Nucleus</keyword>
<dbReference type="InterPro" id="IPR038051">
    <property type="entry name" value="XRCC4-like_N_sf"/>
</dbReference>
<dbReference type="Ensembl" id="ENSCMMT00000008390.1">
    <property type="protein sequence ID" value="ENSCMMP00000007598.1"/>
    <property type="gene ID" value="ENSCMMG00000004844.1"/>
</dbReference>
<evidence type="ECO:0000256" key="4">
    <source>
        <dbReference type="ARBA" id="ARBA00023204"/>
    </source>
</evidence>
<feature type="region of interest" description="Disordered" evidence="8">
    <location>
        <begin position="457"/>
        <end position="499"/>
    </location>
</feature>
<dbReference type="InterPro" id="IPR013922">
    <property type="entry name" value="Cyclin_PHO80-like"/>
</dbReference>
<dbReference type="CDD" id="cd22285">
    <property type="entry name" value="HD_XLF_N"/>
    <property type="match status" value="1"/>
</dbReference>
<keyword evidence="4" id="KW-0234">DNA repair</keyword>
<dbReference type="FunFam" id="2.170.210.10:FF:000001">
    <property type="entry name" value="Non-homologous end-joining factor 1"/>
    <property type="match status" value="1"/>
</dbReference>
<comment type="similarity">
    <text evidence="6">Belongs to the XRCC4-XLF family. XLF subfamily.</text>
</comment>
<feature type="domain" description="XLF-like N-terminal" evidence="9">
    <location>
        <begin position="243"/>
        <end position="354"/>
    </location>
</feature>
<accession>A0A8C3BJW9</accession>
<protein>
    <recommendedName>
        <fullName evidence="7">Non-homologous end-joining factor 1</fullName>
    </recommendedName>
</protein>
<comment type="subcellular location">
    <subcellularLocation>
        <location evidence="1">Nucleus</location>
    </subcellularLocation>
</comment>
<reference evidence="11" key="3">
    <citation type="submission" date="2025-09" db="UniProtKB">
        <authorList>
            <consortium name="Ensembl"/>
        </authorList>
    </citation>
    <scope>IDENTIFICATION</scope>
</reference>
<dbReference type="Pfam" id="PF21928">
    <property type="entry name" value="XLF_CC"/>
    <property type="match status" value="1"/>
</dbReference>
<evidence type="ECO:0000313" key="12">
    <source>
        <dbReference type="Proteomes" id="UP000694556"/>
    </source>
</evidence>
<sequence>MELGGLLLDEEGAFSLSGFQEFTFLPRHQQLSERVRKRLYYGWEKDCSLDNLSSPVADIAVELLQKVAPSPIRRLQKKYVAHVSREACISPCSMMLALVYIERLRHRNPEYLQQISSSDLFLISMMVASKYLYDEGEEEEVFNDEWGAAGKVDVQTMNTLEMNFLSAIDWSLYTDPRELFEVLSWLEGRVAEKQGTWRGWFTYTDLCVLMEQSAWQQALGQFYQQVLKMEGSEELESRLLTQPWASVCFGESALIAKACFGDTGYVLLLSDLSSVWYESADAEAVGQRSKELNKRLTAHVSSFLHRLANLMSPLLAGQPDPATSFSCQRTAGGLSLRAKSELSGLPFYWDFHCCPAPVEMVSRHLVRPLIRMSLALQRQVQELSSLLLQKDAEIEDYRESGAALSRDRLRTEPFQEELFLQSFMARSLPQICGAGDGQAFASALRQLYTAVTLQEAKQARKRHHSEDAEGPAPAAETSGHPDPPPQSPEDETAPASEGATVSTVLGTAWLCQGPPGWHGESQTPCAPPGPNTQPSPPTPCIPAPCPSRLHPGWGACGLVAHTCVTLHIRHMGVGGVSRLAHAHPSRGNPAGH</sequence>
<organism evidence="11 12">
    <name type="scientific">Cairina moschata</name>
    <name type="common">Muscovy duck</name>
    <dbReference type="NCBI Taxonomy" id="8855"/>
    <lineage>
        <taxon>Eukaryota</taxon>
        <taxon>Metazoa</taxon>
        <taxon>Chordata</taxon>
        <taxon>Craniata</taxon>
        <taxon>Vertebrata</taxon>
        <taxon>Euteleostomi</taxon>
        <taxon>Archelosauria</taxon>
        <taxon>Archosauria</taxon>
        <taxon>Dinosauria</taxon>
        <taxon>Saurischia</taxon>
        <taxon>Theropoda</taxon>
        <taxon>Coelurosauria</taxon>
        <taxon>Aves</taxon>
        <taxon>Neognathae</taxon>
        <taxon>Galloanserae</taxon>
        <taxon>Anseriformes</taxon>
        <taxon>Anatidae</taxon>
        <taxon>Anatinae</taxon>
        <taxon>Cairina</taxon>
    </lineage>
</organism>
<dbReference type="InterPro" id="IPR053829">
    <property type="entry name" value="XLF-like_CC"/>
</dbReference>
<dbReference type="FunFam" id="1.10.287.450:FF:000003">
    <property type="entry name" value="Non-homologous end-joining factor 1"/>
    <property type="match status" value="1"/>
</dbReference>
<dbReference type="InterPro" id="IPR052287">
    <property type="entry name" value="NHEJ_factor"/>
</dbReference>
<evidence type="ECO:0000256" key="6">
    <source>
        <dbReference type="ARBA" id="ARBA00025747"/>
    </source>
</evidence>
<keyword evidence="3" id="KW-0238">DNA-binding</keyword>
<dbReference type="Gene3D" id="1.10.287.450">
    <property type="entry name" value="Helix hairpin bin"/>
    <property type="match status" value="1"/>
</dbReference>
<dbReference type="GO" id="GO:0045027">
    <property type="term" value="F:DNA end binding"/>
    <property type="evidence" value="ECO:0007669"/>
    <property type="project" value="TreeGrafter"/>
</dbReference>
<evidence type="ECO:0000313" key="11">
    <source>
        <dbReference type="Ensembl" id="ENSCMMP00000007598.1"/>
    </source>
</evidence>
<feature type="region of interest" description="Disordered" evidence="8">
    <location>
        <begin position="512"/>
        <end position="536"/>
    </location>
</feature>
<feature type="domain" description="XLF-like coiled-coil region" evidence="10">
    <location>
        <begin position="357"/>
        <end position="405"/>
    </location>
</feature>
<dbReference type="GO" id="GO:0006303">
    <property type="term" value="P:double-strand break repair via nonhomologous end joining"/>
    <property type="evidence" value="ECO:0007669"/>
    <property type="project" value="TreeGrafter"/>
</dbReference>